<gene>
    <name evidence="2" type="ORF">CJN711_LOCUS28972</name>
    <name evidence="1" type="ORF">KQP761_LOCUS9831</name>
    <name evidence="3" type="ORF">SMN809_LOCUS10994</name>
</gene>
<organism evidence="1 4">
    <name type="scientific">Rotaria magnacalcarata</name>
    <dbReference type="NCBI Taxonomy" id="392030"/>
    <lineage>
        <taxon>Eukaryota</taxon>
        <taxon>Metazoa</taxon>
        <taxon>Spiralia</taxon>
        <taxon>Gnathifera</taxon>
        <taxon>Rotifera</taxon>
        <taxon>Eurotatoria</taxon>
        <taxon>Bdelloidea</taxon>
        <taxon>Philodinida</taxon>
        <taxon>Philodinidae</taxon>
        <taxon>Rotaria</taxon>
    </lineage>
</organism>
<accession>A0A815L3B0</accession>
<evidence type="ECO:0000313" key="3">
    <source>
        <dbReference type="EMBL" id="CAF3983556.1"/>
    </source>
</evidence>
<comment type="caution">
    <text evidence="1">The sequence shown here is derived from an EMBL/GenBank/DDBJ whole genome shotgun (WGS) entry which is preliminary data.</text>
</comment>
<evidence type="ECO:0000313" key="4">
    <source>
        <dbReference type="Proteomes" id="UP000663834"/>
    </source>
</evidence>
<reference evidence="1" key="1">
    <citation type="submission" date="2021-02" db="EMBL/GenBank/DDBJ databases">
        <authorList>
            <person name="Nowell W R."/>
        </authorList>
    </citation>
    <scope>NUCLEOTIDE SEQUENCE</scope>
</reference>
<name>A0A815L3B0_9BILA</name>
<dbReference type="EMBL" id="CAJNOV010013684">
    <property type="protein sequence ID" value="CAF1529919.1"/>
    <property type="molecule type" value="Genomic_DNA"/>
</dbReference>
<evidence type="ECO:0000313" key="2">
    <source>
        <dbReference type="EMBL" id="CAF1529919.1"/>
    </source>
</evidence>
<dbReference type="OrthoDB" id="10051903at2759"/>
<dbReference type="Proteomes" id="UP000663855">
    <property type="component" value="Unassembled WGS sequence"/>
</dbReference>
<evidence type="ECO:0000313" key="1">
    <source>
        <dbReference type="EMBL" id="CAF1403735.1"/>
    </source>
</evidence>
<dbReference type="EMBL" id="CAJNOW010004053">
    <property type="protein sequence ID" value="CAF1403735.1"/>
    <property type="molecule type" value="Genomic_DNA"/>
</dbReference>
<protein>
    <submittedName>
        <fullName evidence="1">Uncharacterized protein</fullName>
    </submittedName>
</protein>
<dbReference type="AlphaFoldDB" id="A0A815L3B0"/>
<dbReference type="Proteomes" id="UP000676336">
    <property type="component" value="Unassembled WGS sequence"/>
</dbReference>
<sequence>MLSNPYVLDILIKNFNQIINQNAHDTDLMFDYRHASQAKLHPVLKNKPDSLWFQLYVDEIGLTNPIGVKKDTQKVTMLYFQLADLPDTVNSMFFEPIVQDLNTLQTSGIFIPALRTQLNFAFTVLAGDNLGSNDIGGFQKNFNNGQFCRYCHINYDQRLIPLSQISHPHRTIDRHDNLVQQVINLNTDFILQGVLDVSPFSKLIGVCSQILLAMIKEASTKRILSYGEIEERLMSFKYGLNDKPNKGPAV</sequence>
<dbReference type="EMBL" id="CAJOBI010003875">
    <property type="protein sequence ID" value="CAF3983556.1"/>
    <property type="molecule type" value="Genomic_DNA"/>
</dbReference>
<dbReference type="Proteomes" id="UP000663834">
    <property type="component" value="Unassembled WGS sequence"/>
</dbReference>
<proteinExistence type="predicted"/>